<evidence type="ECO:0000259" key="5">
    <source>
        <dbReference type="PROSITE" id="PS50865"/>
    </source>
</evidence>
<evidence type="ECO:0000256" key="2">
    <source>
        <dbReference type="ARBA" id="ARBA00022771"/>
    </source>
</evidence>
<dbReference type="PROSITE" id="PS01360">
    <property type="entry name" value="ZF_MYND_1"/>
    <property type="match status" value="1"/>
</dbReference>
<feature type="domain" description="MYND-type" evidence="5">
    <location>
        <begin position="409"/>
        <end position="454"/>
    </location>
</feature>
<keyword evidence="3" id="KW-0862">Zinc</keyword>
<keyword evidence="1" id="KW-0479">Metal-binding</keyword>
<evidence type="ECO:0000313" key="7">
    <source>
        <dbReference type="Proteomes" id="UP000076532"/>
    </source>
</evidence>
<evidence type="ECO:0000256" key="4">
    <source>
        <dbReference type="PROSITE-ProRule" id="PRU00134"/>
    </source>
</evidence>
<accession>A0A166A566</accession>
<dbReference type="InterPro" id="IPR002893">
    <property type="entry name" value="Znf_MYND"/>
</dbReference>
<dbReference type="AlphaFoldDB" id="A0A166A566"/>
<proteinExistence type="predicted"/>
<dbReference type="OrthoDB" id="2881796at2759"/>
<dbReference type="GO" id="GO:0008270">
    <property type="term" value="F:zinc ion binding"/>
    <property type="evidence" value="ECO:0007669"/>
    <property type="project" value="UniProtKB-KW"/>
</dbReference>
<evidence type="ECO:0000256" key="1">
    <source>
        <dbReference type="ARBA" id="ARBA00022723"/>
    </source>
</evidence>
<keyword evidence="2 4" id="KW-0863">Zinc-finger</keyword>
<evidence type="ECO:0000256" key="3">
    <source>
        <dbReference type="ARBA" id="ARBA00022833"/>
    </source>
</evidence>
<dbReference type="Gene3D" id="6.10.140.2220">
    <property type="match status" value="1"/>
</dbReference>
<keyword evidence="7" id="KW-1185">Reference proteome</keyword>
<organism evidence="6 7">
    <name type="scientific">Athelia psychrophila</name>
    <dbReference type="NCBI Taxonomy" id="1759441"/>
    <lineage>
        <taxon>Eukaryota</taxon>
        <taxon>Fungi</taxon>
        <taxon>Dikarya</taxon>
        <taxon>Basidiomycota</taxon>
        <taxon>Agaricomycotina</taxon>
        <taxon>Agaricomycetes</taxon>
        <taxon>Agaricomycetidae</taxon>
        <taxon>Atheliales</taxon>
        <taxon>Atheliaceae</taxon>
        <taxon>Athelia</taxon>
    </lineage>
</organism>
<dbReference type="PROSITE" id="PS50865">
    <property type="entry name" value="ZF_MYND_2"/>
    <property type="match status" value="1"/>
</dbReference>
<dbReference type="Proteomes" id="UP000076532">
    <property type="component" value="Unassembled WGS sequence"/>
</dbReference>
<name>A0A166A566_9AGAM</name>
<dbReference type="SUPFAM" id="SSF144232">
    <property type="entry name" value="HIT/MYND zinc finger-like"/>
    <property type="match status" value="1"/>
</dbReference>
<sequence>MPIAKFDDQMHRQKQLERLADHVTASANPPIAEIEEMLQEYLSTSALPTKKASPSDADKRAFQLAVFAFIVVTVCDGHFHTDRKLDSCFLNAWPGIWRWLQFLDEQCCRRVKYGDKGKIQALITIASSLATISVSKSLRREVQSTPGVVAMLTRHWKDEGRYPEFIQKVLEAGDTGRPFTGALNALLNAGDLAANCLPDVVAASGGAKSAATTAIERLNAVLAEKPPHFPTIHSHISLLNNFSCHKDPEIVRAMLGGGMILTLVKTFVWLEEQSPSASADKDKICQCMNACLYTLANAMTVVNGPSRVVQALHAGLLPAVLKSASRMDPSSDRRIAFECSRLLFDILCQYLVYREVIRSAERALKTVERFRLDDTLGGPIKAAWDMFKTLSQKRTALKERFDAGDDGPQRRCDRVKCPSRLHHDDLLRCSGCLTVLYCGRKCQRMDWAAHKPTCQEMQQLVHDSGGIDTTMDSKGSRFIRYMVENDILEYDLSFDKSNSPVRCSPSKFTINVDYIPVPFAITIVPIAEARTEDVHWEAVIEQSLQSNDRLMVATVNVQRGRLISSTAFLLAAP</sequence>
<protein>
    <recommendedName>
        <fullName evidence="5">MYND-type domain-containing protein</fullName>
    </recommendedName>
</protein>
<gene>
    <name evidence="6" type="ORF">FIBSPDRAFT_1050876</name>
</gene>
<dbReference type="EMBL" id="KV417666">
    <property type="protein sequence ID" value="KZP11262.1"/>
    <property type="molecule type" value="Genomic_DNA"/>
</dbReference>
<reference evidence="6 7" key="1">
    <citation type="journal article" date="2016" name="Mol. Biol. Evol.">
        <title>Comparative Genomics of Early-Diverging Mushroom-Forming Fungi Provides Insights into the Origins of Lignocellulose Decay Capabilities.</title>
        <authorList>
            <person name="Nagy L.G."/>
            <person name="Riley R."/>
            <person name="Tritt A."/>
            <person name="Adam C."/>
            <person name="Daum C."/>
            <person name="Floudas D."/>
            <person name="Sun H."/>
            <person name="Yadav J.S."/>
            <person name="Pangilinan J."/>
            <person name="Larsson K.H."/>
            <person name="Matsuura K."/>
            <person name="Barry K."/>
            <person name="Labutti K."/>
            <person name="Kuo R."/>
            <person name="Ohm R.A."/>
            <person name="Bhattacharya S.S."/>
            <person name="Shirouzu T."/>
            <person name="Yoshinaga Y."/>
            <person name="Martin F.M."/>
            <person name="Grigoriev I.V."/>
            <person name="Hibbett D.S."/>
        </authorList>
    </citation>
    <scope>NUCLEOTIDE SEQUENCE [LARGE SCALE GENOMIC DNA]</scope>
    <source>
        <strain evidence="6 7">CBS 109695</strain>
    </source>
</reference>
<evidence type="ECO:0000313" key="6">
    <source>
        <dbReference type="EMBL" id="KZP11262.1"/>
    </source>
</evidence>
<dbReference type="Pfam" id="PF01753">
    <property type="entry name" value="zf-MYND"/>
    <property type="match status" value="1"/>
</dbReference>
<dbReference type="STRING" id="436010.A0A166A566"/>